<dbReference type="PANTHER" id="PTHR36886">
    <property type="entry name" value="PROTEIN FRIGIDA-ESSENTIAL 1"/>
    <property type="match status" value="1"/>
</dbReference>
<evidence type="ECO:0000256" key="2">
    <source>
        <dbReference type="ARBA" id="ARBA00022771"/>
    </source>
</evidence>
<keyword evidence="4" id="KW-0238">DNA-binding</keyword>
<feature type="region of interest" description="Disordered" evidence="6">
    <location>
        <begin position="1"/>
        <end position="37"/>
    </location>
</feature>
<evidence type="ECO:0000313" key="9">
    <source>
        <dbReference type="Proteomes" id="UP000636709"/>
    </source>
</evidence>
<evidence type="ECO:0000256" key="4">
    <source>
        <dbReference type="ARBA" id="ARBA00023125"/>
    </source>
</evidence>
<dbReference type="AlphaFoldDB" id="A0A835EVB7"/>
<feature type="compositionally biased region" description="Polar residues" evidence="6">
    <location>
        <begin position="558"/>
        <end position="568"/>
    </location>
</feature>
<organism evidence="8 9">
    <name type="scientific">Digitaria exilis</name>
    <dbReference type="NCBI Taxonomy" id="1010633"/>
    <lineage>
        <taxon>Eukaryota</taxon>
        <taxon>Viridiplantae</taxon>
        <taxon>Streptophyta</taxon>
        <taxon>Embryophyta</taxon>
        <taxon>Tracheophyta</taxon>
        <taxon>Spermatophyta</taxon>
        <taxon>Magnoliopsida</taxon>
        <taxon>Liliopsida</taxon>
        <taxon>Poales</taxon>
        <taxon>Poaceae</taxon>
        <taxon>PACMAD clade</taxon>
        <taxon>Panicoideae</taxon>
        <taxon>Panicodae</taxon>
        <taxon>Paniceae</taxon>
        <taxon>Anthephorinae</taxon>
        <taxon>Digitaria</taxon>
    </lineage>
</organism>
<accession>A0A835EVB7</accession>
<dbReference type="OrthoDB" id="1935339at2759"/>
<evidence type="ECO:0000256" key="5">
    <source>
        <dbReference type="PROSITE-ProRule" id="PRU00723"/>
    </source>
</evidence>
<gene>
    <name evidence="8" type="ORF">HU200_026859</name>
</gene>
<keyword evidence="9" id="KW-1185">Reference proteome</keyword>
<dbReference type="PROSITE" id="PS50103">
    <property type="entry name" value="ZF_C3H1"/>
    <property type="match status" value="1"/>
</dbReference>
<feature type="region of interest" description="Disordered" evidence="6">
    <location>
        <begin position="105"/>
        <end position="133"/>
    </location>
</feature>
<dbReference type="EMBL" id="JACEFO010001730">
    <property type="protein sequence ID" value="KAF8715899.1"/>
    <property type="molecule type" value="Genomic_DNA"/>
</dbReference>
<dbReference type="InterPro" id="IPR052650">
    <property type="entry name" value="Zinc_finger_CCCH"/>
</dbReference>
<dbReference type="Pfam" id="PF00642">
    <property type="entry name" value="zf-CCCH"/>
    <property type="match status" value="1"/>
</dbReference>
<dbReference type="SUPFAM" id="SSF90229">
    <property type="entry name" value="CCCH zinc finger"/>
    <property type="match status" value="1"/>
</dbReference>
<evidence type="ECO:0000256" key="3">
    <source>
        <dbReference type="ARBA" id="ARBA00022833"/>
    </source>
</evidence>
<keyword evidence="1 5" id="KW-0479">Metal-binding</keyword>
<name>A0A835EVB7_9POAL</name>
<evidence type="ECO:0000313" key="8">
    <source>
        <dbReference type="EMBL" id="KAF8715899.1"/>
    </source>
</evidence>
<feature type="zinc finger region" description="C3H1-type" evidence="5">
    <location>
        <begin position="133"/>
        <end position="160"/>
    </location>
</feature>
<dbReference type="Proteomes" id="UP000636709">
    <property type="component" value="Unassembled WGS sequence"/>
</dbReference>
<dbReference type="PANTHER" id="PTHR36886:SF3">
    <property type="entry name" value="PROTEIN FRIGIDA-ESSENTIAL 1"/>
    <property type="match status" value="1"/>
</dbReference>
<evidence type="ECO:0000256" key="1">
    <source>
        <dbReference type="ARBA" id="ARBA00022723"/>
    </source>
</evidence>
<protein>
    <recommendedName>
        <fullName evidence="7">C3H1-type domain-containing protein</fullName>
    </recommendedName>
</protein>
<reference evidence="8" key="1">
    <citation type="submission" date="2020-07" db="EMBL/GenBank/DDBJ databases">
        <title>Genome sequence and genetic diversity analysis of an under-domesticated orphan crop, white fonio (Digitaria exilis).</title>
        <authorList>
            <person name="Bennetzen J.L."/>
            <person name="Chen S."/>
            <person name="Ma X."/>
            <person name="Wang X."/>
            <person name="Yssel A.E.J."/>
            <person name="Chaluvadi S.R."/>
            <person name="Johnson M."/>
            <person name="Gangashetty P."/>
            <person name="Hamidou F."/>
            <person name="Sanogo M.D."/>
            <person name="Zwaenepoel A."/>
            <person name="Wallace J."/>
            <person name="Van De Peer Y."/>
            <person name="Van Deynze A."/>
        </authorList>
    </citation>
    <scope>NUCLEOTIDE SEQUENCE</scope>
    <source>
        <tissue evidence="8">Leaves</tissue>
    </source>
</reference>
<keyword evidence="3 5" id="KW-0862">Zinc</keyword>
<comment type="caution">
    <text evidence="8">The sequence shown here is derived from an EMBL/GenBank/DDBJ whole genome shotgun (WGS) entry which is preliminary data.</text>
</comment>
<keyword evidence="2 5" id="KW-0863">Zinc-finger</keyword>
<evidence type="ECO:0000256" key="6">
    <source>
        <dbReference type="SAM" id="MobiDB-lite"/>
    </source>
</evidence>
<sequence length="664" mass="71965">MASAGGGAGATDEIPEVEMEVVERPPEEPGRVGSKRVWDSPSALGSYGMAPCSQLARPPPMCMHACCFYGVTTAEKKKLNKAGNVNHVHMNSDDASKVRSRYLHGTHGLESPDSDALRFSSSSPGENPENKTKRATAICTSYAQGRCNKGNSCTFLHAREGPGSAKAGLLAPAGSEIHRGSEEASQVHHQSNLKVPQFKDAEGSSKDELYRSLIHVYGEDNERLTHLADRHSTIPGVLQGLPSSVDDSLTRRSTAPINGLVQSLVHEQNHKSFMGRYIGLPAETYVDGRGTFPRFLDGGNFLSGVDKRNSLSDSHVSRTYLDVNTLNSDHQFRSFRPSVSSDPLQLSEKLSAYGGITENLPNTHQKELHSSHAPYGSSSLTGFRNPGYATSEISLGSQTLRATSQLGTQSHHIFTTGIGKVNLHRYIDAEKGCGTSRPALLSSSSCEPSMISAEPLSPIKDEVWETSVPFIPSFDFPYSTSPPGKQYDPFVDCIESSKVGNTNNLKSSDISLNISSQHTNQYGITDKSLSRDDKLARNMSAKGASGSACLITSDKGRSSSLDDNNGVKSSDGKNCAASSNEKARDFRVYLAEHIKELIKPIWKEGILSKDAHKLVVKKCVEKVVDSIEANQVPTTEEQMVKYISTFGSKIGKLVKAYVDRHRTT</sequence>
<dbReference type="GO" id="GO:0003677">
    <property type="term" value="F:DNA binding"/>
    <property type="evidence" value="ECO:0007669"/>
    <property type="project" value="UniProtKB-KW"/>
</dbReference>
<feature type="domain" description="C3H1-type" evidence="7">
    <location>
        <begin position="133"/>
        <end position="160"/>
    </location>
</feature>
<dbReference type="InterPro" id="IPR000571">
    <property type="entry name" value="Znf_CCCH"/>
</dbReference>
<feature type="compositionally biased region" description="Basic and acidic residues" evidence="6">
    <location>
        <begin position="21"/>
        <end position="30"/>
    </location>
</feature>
<proteinExistence type="predicted"/>
<evidence type="ECO:0000259" key="7">
    <source>
        <dbReference type="PROSITE" id="PS50103"/>
    </source>
</evidence>
<feature type="region of interest" description="Disordered" evidence="6">
    <location>
        <begin position="555"/>
        <end position="577"/>
    </location>
</feature>
<dbReference type="InterPro" id="IPR036855">
    <property type="entry name" value="Znf_CCCH_sf"/>
</dbReference>
<dbReference type="GO" id="GO:0008270">
    <property type="term" value="F:zinc ion binding"/>
    <property type="evidence" value="ECO:0007669"/>
    <property type="project" value="UniProtKB-KW"/>
</dbReference>
<dbReference type="Gene3D" id="4.10.1000.10">
    <property type="entry name" value="Zinc finger, CCCH-type"/>
    <property type="match status" value="1"/>
</dbReference>
<dbReference type="SMART" id="SM00356">
    <property type="entry name" value="ZnF_C3H1"/>
    <property type="match status" value="1"/>
</dbReference>